<gene>
    <name evidence="1" type="ORF">B0H65DRAFT_178934</name>
</gene>
<organism evidence="1 2">
    <name type="scientific">Neurospora tetraspora</name>
    <dbReference type="NCBI Taxonomy" id="94610"/>
    <lineage>
        <taxon>Eukaryota</taxon>
        <taxon>Fungi</taxon>
        <taxon>Dikarya</taxon>
        <taxon>Ascomycota</taxon>
        <taxon>Pezizomycotina</taxon>
        <taxon>Sordariomycetes</taxon>
        <taxon>Sordariomycetidae</taxon>
        <taxon>Sordariales</taxon>
        <taxon>Sordariaceae</taxon>
        <taxon>Neurospora</taxon>
    </lineage>
</organism>
<name>A0AAE0MUT7_9PEZI</name>
<comment type="caution">
    <text evidence="1">The sequence shown here is derived from an EMBL/GenBank/DDBJ whole genome shotgun (WGS) entry which is preliminary data.</text>
</comment>
<sequence>MAGHSSKQSWAFQGRCRYCRLHPSTPTVVAHSLHYMDYENGSTNSKVHKAKRGWLKTSIAERHEVKTLDSRGVAFSGSSSPIRSEDLLLPVPSLWTPQPL</sequence>
<accession>A0AAE0MUT7</accession>
<protein>
    <submittedName>
        <fullName evidence="1">Uncharacterized protein</fullName>
    </submittedName>
</protein>
<dbReference type="Proteomes" id="UP001278500">
    <property type="component" value="Unassembled WGS sequence"/>
</dbReference>
<dbReference type="RefSeq" id="XP_062683645.1">
    <property type="nucleotide sequence ID" value="XM_062821483.1"/>
</dbReference>
<proteinExistence type="predicted"/>
<evidence type="ECO:0000313" key="1">
    <source>
        <dbReference type="EMBL" id="KAK3348563.1"/>
    </source>
</evidence>
<reference evidence="1" key="2">
    <citation type="submission" date="2023-06" db="EMBL/GenBank/DDBJ databases">
        <authorList>
            <consortium name="Lawrence Berkeley National Laboratory"/>
            <person name="Haridas S."/>
            <person name="Hensen N."/>
            <person name="Bonometti L."/>
            <person name="Westerberg I."/>
            <person name="Brannstrom I.O."/>
            <person name="Guillou S."/>
            <person name="Cros-Aarteil S."/>
            <person name="Calhoun S."/>
            <person name="Kuo A."/>
            <person name="Mondo S."/>
            <person name="Pangilinan J."/>
            <person name="Riley R."/>
            <person name="Labutti K."/>
            <person name="Andreopoulos B."/>
            <person name="Lipzen A."/>
            <person name="Chen C."/>
            <person name="Yanf M."/>
            <person name="Daum C."/>
            <person name="Ng V."/>
            <person name="Clum A."/>
            <person name="Steindorff A."/>
            <person name="Ohm R."/>
            <person name="Martin F."/>
            <person name="Silar P."/>
            <person name="Natvig D."/>
            <person name="Lalanne C."/>
            <person name="Gautier V."/>
            <person name="Ament-Velasquez S.L."/>
            <person name="Kruys A."/>
            <person name="Hutchinson M.I."/>
            <person name="Powell A.J."/>
            <person name="Barry K."/>
            <person name="Miller A.N."/>
            <person name="Grigoriev I.V."/>
            <person name="Debuchy R."/>
            <person name="Gladieux P."/>
            <person name="Thoren M.H."/>
            <person name="Johannesson H."/>
        </authorList>
    </citation>
    <scope>NUCLEOTIDE SEQUENCE</scope>
    <source>
        <strain evidence="1">CBS 560.94</strain>
    </source>
</reference>
<dbReference type="EMBL" id="JAUEPP010000003">
    <property type="protein sequence ID" value="KAK3348563.1"/>
    <property type="molecule type" value="Genomic_DNA"/>
</dbReference>
<dbReference type="GeneID" id="87858637"/>
<evidence type="ECO:0000313" key="2">
    <source>
        <dbReference type="Proteomes" id="UP001278500"/>
    </source>
</evidence>
<reference evidence="1" key="1">
    <citation type="journal article" date="2023" name="Mol. Phylogenet. Evol.">
        <title>Genome-scale phylogeny and comparative genomics of the fungal order Sordariales.</title>
        <authorList>
            <person name="Hensen N."/>
            <person name="Bonometti L."/>
            <person name="Westerberg I."/>
            <person name="Brannstrom I.O."/>
            <person name="Guillou S."/>
            <person name="Cros-Aarteil S."/>
            <person name="Calhoun S."/>
            <person name="Haridas S."/>
            <person name="Kuo A."/>
            <person name="Mondo S."/>
            <person name="Pangilinan J."/>
            <person name="Riley R."/>
            <person name="LaButti K."/>
            <person name="Andreopoulos B."/>
            <person name="Lipzen A."/>
            <person name="Chen C."/>
            <person name="Yan M."/>
            <person name="Daum C."/>
            <person name="Ng V."/>
            <person name="Clum A."/>
            <person name="Steindorff A."/>
            <person name="Ohm R.A."/>
            <person name="Martin F."/>
            <person name="Silar P."/>
            <person name="Natvig D.O."/>
            <person name="Lalanne C."/>
            <person name="Gautier V."/>
            <person name="Ament-Velasquez S.L."/>
            <person name="Kruys A."/>
            <person name="Hutchinson M.I."/>
            <person name="Powell A.J."/>
            <person name="Barry K."/>
            <person name="Miller A.N."/>
            <person name="Grigoriev I.V."/>
            <person name="Debuchy R."/>
            <person name="Gladieux P."/>
            <person name="Hiltunen Thoren M."/>
            <person name="Johannesson H."/>
        </authorList>
    </citation>
    <scope>NUCLEOTIDE SEQUENCE</scope>
    <source>
        <strain evidence="1">CBS 560.94</strain>
    </source>
</reference>
<dbReference type="AlphaFoldDB" id="A0AAE0MUT7"/>
<keyword evidence="2" id="KW-1185">Reference proteome</keyword>